<name>W1P5C0_AMBTC</name>
<dbReference type="SUPFAM" id="SSF54506">
    <property type="entry name" value="Diaminopimelate epimerase-like"/>
    <property type="match status" value="1"/>
</dbReference>
<evidence type="ECO:0000313" key="3">
    <source>
        <dbReference type="EMBL" id="ERN02849.1"/>
    </source>
</evidence>
<reference evidence="4" key="1">
    <citation type="journal article" date="2013" name="Science">
        <title>The Amborella genome and the evolution of flowering plants.</title>
        <authorList>
            <consortium name="Amborella Genome Project"/>
        </authorList>
    </citation>
    <scope>NUCLEOTIDE SEQUENCE [LARGE SCALE GENOMIC DNA]</scope>
</reference>
<keyword evidence="2" id="KW-0413">Isomerase</keyword>
<evidence type="ECO:0000313" key="4">
    <source>
        <dbReference type="Proteomes" id="UP000017836"/>
    </source>
</evidence>
<dbReference type="eggNOG" id="KOG0636">
    <property type="taxonomic scope" value="Eukaryota"/>
</dbReference>
<dbReference type="AlphaFoldDB" id="W1P5C0"/>
<evidence type="ECO:0000256" key="1">
    <source>
        <dbReference type="ARBA" id="ARBA00008270"/>
    </source>
</evidence>
<dbReference type="EMBL" id="KI394485">
    <property type="protein sequence ID" value="ERN02849.1"/>
    <property type="molecule type" value="Genomic_DNA"/>
</dbReference>
<dbReference type="InterPro" id="IPR003719">
    <property type="entry name" value="Phenazine_PhzF-like"/>
</dbReference>
<comment type="similarity">
    <text evidence="1">Belongs to the PhzF family.</text>
</comment>
<dbReference type="PANTHER" id="PTHR13774">
    <property type="entry name" value="PHENAZINE BIOSYNTHESIS PROTEIN"/>
    <property type="match status" value="1"/>
</dbReference>
<dbReference type="Proteomes" id="UP000017836">
    <property type="component" value="Unassembled WGS sequence"/>
</dbReference>
<dbReference type="Gene3D" id="3.10.400.10">
    <property type="entry name" value="Sulfate adenylyltransferase"/>
    <property type="match status" value="1"/>
</dbReference>
<gene>
    <name evidence="3" type="ORF">AMTR_s00086p00169110</name>
</gene>
<sequence>MEKQVNSGVTYAQIDAFTDRMFGGNPAAICYLPEERTHEWMQLVAKDFNLSETAFLLKIPNTHSNNEFSLRWFTPKVEVDLCGHATLASAHFLFSQHGGLLDTKTIVFHTRSGILTAKRVGDGGRLIELDFPLIPISECDADDLELVKSALGSADIVWAGKPGGHGYLVEVSSTDELKSLKPDFQKMLVFGGRGDLIVTAAGGHDAQLDFTSRFFCPKAGILERPTHLNLLRATHSITITATPPSMSSRVSSVKSLLIEPDGGSLINLVVPKNERVSRDREASNLPHVKQTQIDLECAHVISEGWSSPWRVL</sequence>
<dbReference type="STRING" id="13333.W1P5C0"/>
<dbReference type="NCBIfam" id="TIGR00654">
    <property type="entry name" value="PhzF_family"/>
    <property type="match status" value="1"/>
</dbReference>
<dbReference type="Gene3D" id="3.10.310.10">
    <property type="entry name" value="Diaminopimelate Epimerase, Chain A, domain 1"/>
    <property type="match status" value="2"/>
</dbReference>
<dbReference type="Gramene" id="ERN02849">
    <property type="protein sequence ID" value="ERN02849"/>
    <property type="gene ID" value="AMTR_s00086p00169110"/>
</dbReference>
<evidence type="ECO:0000256" key="2">
    <source>
        <dbReference type="ARBA" id="ARBA00023235"/>
    </source>
</evidence>
<dbReference type="Pfam" id="PF02567">
    <property type="entry name" value="PhzC-PhzF"/>
    <property type="match status" value="1"/>
</dbReference>
<accession>W1P5C0</accession>
<dbReference type="PANTHER" id="PTHR13774:SF17">
    <property type="entry name" value="PHENAZINE BIOSYNTHESIS-LIKE DOMAIN-CONTAINING PROTEIN"/>
    <property type="match status" value="1"/>
</dbReference>
<dbReference type="GO" id="GO:0005737">
    <property type="term" value="C:cytoplasm"/>
    <property type="evidence" value="ECO:0000318"/>
    <property type="project" value="GO_Central"/>
</dbReference>
<protein>
    <submittedName>
        <fullName evidence="3">Uncharacterized protein</fullName>
    </submittedName>
</protein>
<dbReference type="eggNOG" id="KOG3033">
    <property type="taxonomic scope" value="Eukaryota"/>
</dbReference>
<organism evidence="3 4">
    <name type="scientific">Amborella trichopoda</name>
    <dbReference type="NCBI Taxonomy" id="13333"/>
    <lineage>
        <taxon>Eukaryota</taxon>
        <taxon>Viridiplantae</taxon>
        <taxon>Streptophyta</taxon>
        <taxon>Embryophyta</taxon>
        <taxon>Tracheophyta</taxon>
        <taxon>Spermatophyta</taxon>
        <taxon>Magnoliopsida</taxon>
        <taxon>Amborellales</taxon>
        <taxon>Amborellaceae</taxon>
        <taxon>Amborella</taxon>
    </lineage>
</organism>
<dbReference type="HOGENOM" id="CLU_048756_2_3_1"/>
<dbReference type="GO" id="GO:0016853">
    <property type="term" value="F:isomerase activity"/>
    <property type="evidence" value="ECO:0000318"/>
    <property type="project" value="GO_Central"/>
</dbReference>
<proteinExistence type="inferred from homology"/>
<keyword evidence="4" id="KW-1185">Reference proteome</keyword>